<dbReference type="InterPro" id="IPR023346">
    <property type="entry name" value="Lysozyme-like_dom_sf"/>
</dbReference>
<reference evidence="6" key="2">
    <citation type="submission" date="2020-09" db="EMBL/GenBank/DDBJ databases">
        <authorList>
            <person name="Sun Q."/>
            <person name="Sedlacek I."/>
        </authorList>
    </citation>
    <scope>NUCLEOTIDE SEQUENCE</scope>
    <source>
        <strain evidence="6">CCM 7684</strain>
    </source>
</reference>
<keyword evidence="7" id="KW-1185">Reference proteome</keyword>
<feature type="domain" description="Transglycosylase SLT" evidence="5">
    <location>
        <begin position="106"/>
        <end position="201"/>
    </location>
</feature>
<dbReference type="InterPro" id="IPR008258">
    <property type="entry name" value="Transglycosylase_SLT_dom_1"/>
</dbReference>
<dbReference type="Pfam" id="PF01464">
    <property type="entry name" value="SLT"/>
    <property type="match status" value="1"/>
</dbReference>
<evidence type="ECO:0000313" key="6">
    <source>
        <dbReference type="EMBL" id="GGE42197.1"/>
    </source>
</evidence>
<dbReference type="AlphaFoldDB" id="A0A8J2VPJ4"/>
<comment type="caution">
    <text evidence="6">The sequence shown here is derived from an EMBL/GenBank/DDBJ whole genome shotgun (WGS) entry which is preliminary data.</text>
</comment>
<protein>
    <recommendedName>
        <fullName evidence="5">Transglycosylase SLT domain-containing protein</fullName>
    </recommendedName>
</protein>
<evidence type="ECO:0000256" key="3">
    <source>
        <dbReference type="SAM" id="MobiDB-lite"/>
    </source>
</evidence>
<feature type="chain" id="PRO_5035253566" description="Transglycosylase SLT domain-containing protein" evidence="4">
    <location>
        <begin position="26"/>
        <end position="239"/>
    </location>
</feature>
<dbReference type="PANTHER" id="PTHR37423">
    <property type="entry name" value="SOLUBLE LYTIC MUREIN TRANSGLYCOSYLASE-RELATED"/>
    <property type="match status" value="1"/>
</dbReference>
<organism evidence="6 7">
    <name type="scientific">Agaricicola taiwanensis</name>
    <dbReference type="NCBI Taxonomy" id="591372"/>
    <lineage>
        <taxon>Bacteria</taxon>
        <taxon>Pseudomonadati</taxon>
        <taxon>Pseudomonadota</taxon>
        <taxon>Alphaproteobacteria</taxon>
        <taxon>Rhodobacterales</taxon>
        <taxon>Paracoccaceae</taxon>
        <taxon>Agaricicola</taxon>
    </lineage>
</organism>
<dbReference type="EMBL" id="BMCP01000002">
    <property type="protein sequence ID" value="GGE42197.1"/>
    <property type="molecule type" value="Genomic_DNA"/>
</dbReference>
<evidence type="ECO:0000256" key="4">
    <source>
        <dbReference type="SAM" id="SignalP"/>
    </source>
</evidence>
<feature type="signal peptide" evidence="4">
    <location>
        <begin position="1"/>
        <end position="25"/>
    </location>
</feature>
<accession>A0A8J2VPJ4</accession>
<comment type="similarity">
    <text evidence="2">Belongs to the virb1 family.</text>
</comment>
<name>A0A8J2VPJ4_9RHOB</name>
<dbReference type="RefSeq" id="WP_229729329.1">
    <property type="nucleotide sequence ID" value="NZ_BMCP01000002.1"/>
</dbReference>
<sequence length="239" mass="25780">MTTYTAMRSWRMTTLACLVATGAFAHTAKAEDSAQSFFTQEKARLAVKTDDKAAKGDKVAKNTDKKVKAKAHITAKAEGQRSKNRRSKTAASNPVAAAPQTLREIVRREAEANGVPVTLAAAVVSIESRWNPRVTGGAGEVGLMQIKYPTARMIGYTGTRKALYDPATNIRWGMKYLAGAHKLAGGDLCRTVSKYQGGHGVKGVTRMGKIYCGKARTIIASMPAEKPRLALNERDEPRG</sequence>
<gene>
    <name evidence="6" type="ORF">GCM10007276_19380</name>
</gene>
<comment type="similarity">
    <text evidence="1">Belongs to the transglycosylase Slt family.</text>
</comment>
<dbReference type="Gene3D" id="1.10.530.10">
    <property type="match status" value="1"/>
</dbReference>
<proteinExistence type="inferred from homology"/>
<evidence type="ECO:0000256" key="1">
    <source>
        <dbReference type="ARBA" id="ARBA00007734"/>
    </source>
</evidence>
<feature type="region of interest" description="Disordered" evidence="3">
    <location>
        <begin position="71"/>
        <end position="96"/>
    </location>
</feature>
<dbReference type="Proteomes" id="UP000602745">
    <property type="component" value="Unassembled WGS sequence"/>
</dbReference>
<reference evidence="6" key="1">
    <citation type="journal article" date="2014" name="Int. J. Syst. Evol. Microbiol.">
        <title>Complete genome sequence of Corynebacterium casei LMG S-19264T (=DSM 44701T), isolated from a smear-ripened cheese.</title>
        <authorList>
            <consortium name="US DOE Joint Genome Institute (JGI-PGF)"/>
            <person name="Walter F."/>
            <person name="Albersmeier A."/>
            <person name="Kalinowski J."/>
            <person name="Ruckert C."/>
        </authorList>
    </citation>
    <scope>NUCLEOTIDE SEQUENCE</scope>
    <source>
        <strain evidence="6">CCM 7684</strain>
    </source>
</reference>
<evidence type="ECO:0000259" key="5">
    <source>
        <dbReference type="Pfam" id="PF01464"/>
    </source>
</evidence>
<dbReference type="PANTHER" id="PTHR37423:SF2">
    <property type="entry name" value="MEMBRANE-BOUND LYTIC MUREIN TRANSGLYCOSYLASE C"/>
    <property type="match status" value="1"/>
</dbReference>
<keyword evidence="4" id="KW-0732">Signal</keyword>
<evidence type="ECO:0000313" key="7">
    <source>
        <dbReference type="Proteomes" id="UP000602745"/>
    </source>
</evidence>
<dbReference type="SUPFAM" id="SSF53955">
    <property type="entry name" value="Lysozyme-like"/>
    <property type="match status" value="1"/>
</dbReference>
<evidence type="ECO:0000256" key="2">
    <source>
        <dbReference type="ARBA" id="ARBA00009387"/>
    </source>
</evidence>